<dbReference type="NCBIfam" id="NF047462">
    <property type="entry name" value="FUR_perox_PerRA"/>
    <property type="match status" value="1"/>
</dbReference>
<feature type="binding site" evidence="1">
    <location>
        <position position="89"/>
    </location>
    <ligand>
        <name>Fe cation</name>
        <dbReference type="ChEBI" id="CHEBI:24875"/>
    </ligand>
</feature>
<dbReference type="GO" id="GO:0008270">
    <property type="term" value="F:zinc ion binding"/>
    <property type="evidence" value="ECO:0007669"/>
    <property type="project" value="TreeGrafter"/>
</dbReference>
<keyword evidence="1" id="KW-0408">Iron</keyword>
<dbReference type="EMBL" id="AFLW02000058">
    <property type="protein sequence ID" value="EMM83552.1"/>
    <property type="molecule type" value="Genomic_DNA"/>
</dbReference>
<evidence type="ECO:0000256" key="1">
    <source>
        <dbReference type="PIRSR" id="PIRSR602481-2"/>
    </source>
</evidence>
<keyword evidence="1" id="KW-0479">Metal-binding</keyword>
<dbReference type="InterPro" id="IPR036390">
    <property type="entry name" value="WH_DNA-bd_sf"/>
</dbReference>
<dbReference type="PANTHER" id="PTHR33202">
    <property type="entry name" value="ZINC UPTAKE REGULATION PROTEIN"/>
    <property type="match status" value="1"/>
</dbReference>
<dbReference type="GO" id="GO:0003700">
    <property type="term" value="F:DNA-binding transcription factor activity"/>
    <property type="evidence" value="ECO:0007669"/>
    <property type="project" value="InterPro"/>
</dbReference>
<dbReference type="GO" id="GO:0000976">
    <property type="term" value="F:transcription cis-regulatory region binding"/>
    <property type="evidence" value="ECO:0007669"/>
    <property type="project" value="TreeGrafter"/>
</dbReference>
<dbReference type="InterPro" id="IPR002481">
    <property type="entry name" value="FUR"/>
</dbReference>
<dbReference type="GO" id="GO:0045892">
    <property type="term" value="P:negative regulation of DNA-templated transcription"/>
    <property type="evidence" value="ECO:0007669"/>
    <property type="project" value="TreeGrafter"/>
</dbReference>
<dbReference type="PANTHER" id="PTHR33202:SF8">
    <property type="entry name" value="PEROXIDE-RESPONSIVE REPRESSOR PERR"/>
    <property type="match status" value="1"/>
</dbReference>
<dbReference type="Proteomes" id="UP000012128">
    <property type="component" value="Unassembled WGS sequence"/>
</dbReference>
<evidence type="ECO:0000313" key="3">
    <source>
        <dbReference type="Proteomes" id="UP000012128"/>
    </source>
</evidence>
<comment type="caution">
    <text evidence="2">The sequence shown here is derived from an EMBL/GenBank/DDBJ whole genome shotgun (WGS) entry which is preliminary data.</text>
</comment>
<accession>M6GJQ3</accession>
<proteinExistence type="predicted"/>
<dbReference type="AlphaFoldDB" id="M6GJQ3"/>
<dbReference type="Gene3D" id="1.10.10.10">
    <property type="entry name" value="Winged helix-like DNA-binding domain superfamily/Winged helix DNA-binding domain"/>
    <property type="match status" value="1"/>
</dbReference>
<reference evidence="2 3" key="1">
    <citation type="submission" date="2013-01" db="EMBL/GenBank/DDBJ databases">
        <authorList>
            <person name="Harkins D.M."/>
            <person name="Durkin A.S."/>
            <person name="Brinkac L.M."/>
            <person name="Haft D.H."/>
            <person name="Selengut J.D."/>
            <person name="Sanka R."/>
            <person name="DePew J."/>
            <person name="Purushe J."/>
            <person name="Hospenthal D.R."/>
            <person name="Murray C.K."/>
            <person name="Pimentel G."/>
            <person name="Wasfy M."/>
            <person name="Parker T."/>
            <person name="Miller R.S."/>
            <person name="Vinetz J.M."/>
            <person name="Sutton G.G."/>
            <person name="Nierman W.C."/>
            <person name="Fouts D.E."/>
        </authorList>
    </citation>
    <scope>NUCLEOTIDE SEQUENCE [LARGE SCALE GENOMIC DNA]</scope>
    <source>
        <strain evidence="2 3">2006001854</strain>
    </source>
</reference>
<dbReference type="GO" id="GO:1900376">
    <property type="term" value="P:regulation of secondary metabolite biosynthetic process"/>
    <property type="evidence" value="ECO:0007669"/>
    <property type="project" value="TreeGrafter"/>
</dbReference>
<dbReference type="InterPro" id="IPR036388">
    <property type="entry name" value="WH-like_DNA-bd_sf"/>
</dbReference>
<name>M6GJQ3_LEPIR</name>
<dbReference type="CDD" id="cd07153">
    <property type="entry name" value="Fur_like"/>
    <property type="match status" value="1"/>
</dbReference>
<dbReference type="Pfam" id="PF01475">
    <property type="entry name" value="FUR"/>
    <property type="match status" value="1"/>
</dbReference>
<evidence type="ECO:0000313" key="2">
    <source>
        <dbReference type="EMBL" id="EMM83552.1"/>
    </source>
</evidence>
<protein>
    <submittedName>
        <fullName evidence="2">Ferric uptake regulator family protein</fullName>
    </submittedName>
</protein>
<dbReference type="SUPFAM" id="SSF46785">
    <property type="entry name" value="Winged helix' DNA-binding domain"/>
    <property type="match status" value="1"/>
</dbReference>
<feature type="binding site" evidence="1">
    <location>
        <position position="112"/>
    </location>
    <ligand>
        <name>Fe cation</name>
        <dbReference type="ChEBI" id="CHEBI:24875"/>
    </ligand>
</feature>
<gene>
    <name evidence="2" type="ORF">LEP1GSC037_0198</name>
</gene>
<organism evidence="2 3">
    <name type="scientific">Leptospira interrogans str. 2006001854</name>
    <dbReference type="NCBI Taxonomy" id="1001590"/>
    <lineage>
        <taxon>Bacteria</taxon>
        <taxon>Pseudomonadati</taxon>
        <taxon>Spirochaetota</taxon>
        <taxon>Spirochaetia</taxon>
        <taxon>Leptospirales</taxon>
        <taxon>Leptospiraceae</taxon>
        <taxon>Leptospira</taxon>
    </lineage>
</organism>
<comment type="cofactor">
    <cofactor evidence="1">
        <name>Mn(2+)</name>
        <dbReference type="ChEBI" id="CHEBI:29035"/>
    </cofactor>
    <cofactor evidence="1">
        <name>Fe(2+)</name>
        <dbReference type="ChEBI" id="CHEBI:29033"/>
    </cofactor>
    <text evidence="1">Binds 1 Mn(2+) or Fe(2+) ion per subunit.</text>
</comment>
<dbReference type="FunFam" id="1.10.10.10:FF:000501">
    <property type="entry name" value="Ferric uptake regulator family protein"/>
    <property type="match status" value="1"/>
</dbReference>
<sequence length="166" mass="18985">MKDSYERSKKILEDAGINVTVQRLQMANLLLSKPQHLTADQVFQLINEHMPNASRATIFNNLKLFAEKGIVNLLELKSGITLYDSNVIHHHHAIDEKTGEIYDISLDSKLQEKVLSELKQDFKLKTGSSLENCNLSITLKGKKIHKSEFFLLILHRVLEFRIGSLF</sequence>